<evidence type="ECO:0000313" key="2">
    <source>
        <dbReference type="EMBL" id="KKW90355.1"/>
    </source>
</evidence>
<dbReference type="EMBL" id="LBIC01000010">
    <property type="protein sequence ID" value="KKW90355.1"/>
    <property type="molecule type" value="Genomic_DNA"/>
</dbReference>
<accession>A0A0M3AKI5</accession>
<keyword evidence="1" id="KW-0812">Transmembrane</keyword>
<reference evidence="2 3" key="1">
    <citation type="submission" date="2015-04" db="EMBL/GenBank/DDBJ databases">
        <title>Genome sequence of aromatic hydrocarbons-degrading Sphingobium chungbukense DJ77.</title>
        <authorList>
            <person name="Kim Y.-C."/>
            <person name="Chae J.-C."/>
        </authorList>
    </citation>
    <scope>NUCLEOTIDE SEQUENCE [LARGE SCALE GENOMIC DNA]</scope>
    <source>
        <strain evidence="2 3">DJ77</strain>
    </source>
</reference>
<comment type="caution">
    <text evidence="2">The sequence shown here is derived from an EMBL/GenBank/DDBJ whole genome shotgun (WGS) entry which is preliminary data.</text>
</comment>
<evidence type="ECO:0000256" key="1">
    <source>
        <dbReference type="SAM" id="Phobius"/>
    </source>
</evidence>
<dbReference type="AlphaFoldDB" id="A0A0M3AKI5"/>
<gene>
    <name evidence="2" type="ORF">YP76_20370</name>
</gene>
<evidence type="ECO:0000313" key="3">
    <source>
        <dbReference type="Proteomes" id="UP000033874"/>
    </source>
</evidence>
<keyword evidence="1" id="KW-1133">Transmembrane helix</keyword>
<dbReference type="Proteomes" id="UP000033874">
    <property type="component" value="Unassembled WGS sequence"/>
</dbReference>
<keyword evidence="1" id="KW-0472">Membrane</keyword>
<sequence>MTSRPITEDDLQAHVDERLEARRDAEVRTWLTEYPAELARIEDLRRQRDLLRSVLGPIAEEPIPPDLQVQHLAQRQRRQWGSSWQAVAAALLLMVGGAGGWTLHGQMQPARGIAALAREAADSYAVYAPDRARPVEIAAADRDKLIAWGSARLNRQVSIPDLSSLGFRLLGGRLVATPHGAGLLTMYEDPTGTRLVMLTRPMTIDQNRPMSEEVEGMIGSVSWSRNGLGYSIAGALLPERIHPIADHARDQMATES</sequence>
<dbReference type="RefSeq" id="WP_046765441.1">
    <property type="nucleotide sequence ID" value="NZ_LBIC01000010.1"/>
</dbReference>
<dbReference type="PATRIC" id="fig|56193.3.peg.4280"/>
<dbReference type="STRING" id="56193.YP76_20370"/>
<organism evidence="2 3">
    <name type="scientific">Sphingobium chungbukense</name>
    <dbReference type="NCBI Taxonomy" id="56193"/>
    <lineage>
        <taxon>Bacteria</taxon>
        <taxon>Pseudomonadati</taxon>
        <taxon>Pseudomonadota</taxon>
        <taxon>Alphaproteobacteria</taxon>
        <taxon>Sphingomonadales</taxon>
        <taxon>Sphingomonadaceae</taxon>
        <taxon>Sphingobium</taxon>
    </lineage>
</organism>
<feature type="transmembrane region" description="Helical" evidence="1">
    <location>
        <begin position="84"/>
        <end position="103"/>
    </location>
</feature>
<keyword evidence="3" id="KW-1185">Reference proteome</keyword>
<name>A0A0M3AKI5_9SPHN</name>
<protein>
    <submittedName>
        <fullName evidence="2">Membrane protein</fullName>
    </submittedName>
</protein>
<proteinExistence type="predicted"/>